<dbReference type="GO" id="GO:0006400">
    <property type="term" value="P:tRNA modification"/>
    <property type="evidence" value="ECO:0007669"/>
    <property type="project" value="TreeGrafter"/>
</dbReference>
<accession>A0A1B0GQU3</accession>
<reference evidence="5" key="1">
    <citation type="submission" date="2022-08" db="UniProtKB">
        <authorList>
            <consortium name="EnsemblMetazoa"/>
        </authorList>
    </citation>
    <scope>IDENTIFICATION</scope>
    <source>
        <strain evidence="5">Israel</strain>
    </source>
</reference>
<dbReference type="GO" id="GO:0052381">
    <property type="term" value="F:tRNA dimethylallyltransferase activity"/>
    <property type="evidence" value="ECO:0007669"/>
    <property type="project" value="TreeGrafter"/>
</dbReference>
<evidence type="ECO:0000256" key="4">
    <source>
        <dbReference type="ARBA" id="ARBA00022840"/>
    </source>
</evidence>
<dbReference type="VEuPathDB" id="VectorBase:PPAI010898"/>
<dbReference type="AlphaFoldDB" id="A0A1B0GQU3"/>
<dbReference type="InterPro" id="IPR039657">
    <property type="entry name" value="Dimethylallyltransferase"/>
</dbReference>
<dbReference type="EnsemblMetazoa" id="PPAI010898-RA">
    <property type="protein sequence ID" value="PPAI010898-PA"/>
    <property type="gene ID" value="PPAI010898"/>
</dbReference>
<keyword evidence="3" id="KW-0547">Nucleotide-binding</keyword>
<name>A0A1B0GQU3_PHLPP</name>
<dbReference type="PANTHER" id="PTHR11088:SF89">
    <property type="entry name" value="TRNA DIMETHYLALLYLTRANSFERASE"/>
    <property type="match status" value="1"/>
</dbReference>
<evidence type="ECO:0000313" key="6">
    <source>
        <dbReference type="Proteomes" id="UP000092462"/>
    </source>
</evidence>
<sequence>MLTYPVSLGAPQEFVQYSSHDDIQCPRLETLAPLGLVYKGLNIATAKATTAEQQVAPHHLLDVAQPGIPYTINDLLGRNKMPIVVGGTNYYIESLLWNVLMAPTSSSASTNQECGVKRKLDNSDSESDDMFHIDTIKRFTTQQMNEMESCDLHKCLQQIDPITANRLHPNNKRKIIR</sequence>
<keyword evidence="6" id="KW-1185">Reference proteome</keyword>
<dbReference type="VEuPathDB" id="VectorBase:PPAPM1_001835"/>
<evidence type="ECO:0000256" key="1">
    <source>
        <dbReference type="ARBA" id="ARBA00005842"/>
    </source>
</evidence>
<organism evidence="5 6">
    <name type="scientific">Phlebotomus papatasi</name>
    <name type="common">Sandfly</name>
    <dbReference type="NCBI Taxonomy" id="29031"/>
    <lineage>
        <taxon>Eukaryota</taxon>
        <taxon>Metazoa</taxon>
        <taxon>Ecdysozoa</taxon>
        <taxon>Arthropoda</taxon>
        <taxon>Hexapoda</taxon>
        <taxon>Insecta</taxon>
        <taxon>Pterygota</taxon>
        <taxon>Neoptera</taxon>
        <taxon>Endopterygota</taxon>
        <taxon>Diptera</taxon>
        <taxon>Nematocera</taxon>
        <taxon>Psychodoidea</taxon>
        <taxon>Psychodidae</taxon>
        <taxon>Phlebotomus</taxon>
        <taxon>Phlebotomus</taxon>
    </lineage>
</organism>
<keyword evidence="4" id="KW-0067">ATP-binding</keyword>
<evidence type="ECO:0000256" key="2">
    <source>
        <dbReference type="ARBA" id="ARBA00022679"/>
    </source>
</evidence>
<evidence type="ECO:0000256" key="3">
    <source>
        <dbReference type="ARBA" id="ARBA00022741"/>
    </source>
</evidence>
<dbReference type="GO" id="GO:0005524">
    <property type="term" value="F:ATP binding"/>
    <property type="evidence" value="ECO:0007669"/>
    <property type="project" value="UniProtKB-KW"/>
</dbReference>
<evidence type="ECO:0000313" key="5">
    <source>
        <dbReference type="EnsemblMetazoa" id="PPAI010898-PA"/>
    </source>
</evidence>
<dbReference type="PANTHER" id="PTHR11088">
    <property type="entry name" value="TRNA DIMETHYLALLYLTRANSFERASE"/>
    <property type="match status" value="1"/>
</dbReference>
<dbReference type="Gene3D" id="1.10.20.140">
    <property type="match status" value="1"/>
</dbReference>
<protein>
    <submittedName>
        <fullName evidence="5">Uncharacterized protein</fullName>
    </submittedName>
</protein>
<dbReference type="Gene3D" id="3.40.50.300">
    <property type="entry name" value="P-loop containing nucleotide triphosphate hydrolases"/>
    <property type="match status" value="1"/>
</dbReference>
<dbReference type="EMBL" id="AJVK01008704">
    <property type="status" value="NOT_ANNOTATED_CDS"/>
    <property type="molecule type" value="Genomic_DNA"/>
</dbReference>
<dbReference type="GO" id="GO:0005739">
    <property type="term" value="C:mitochondrion"/>
    <property type="evidence" value="ECO:0007669"/>
    <property type="project" value="TreeGrafter"/>
</dbReference>
<dbReference type="InterPro" id="IPR027417">
    <property type="entry name" value="P-loop_NTPase"/>
</dbReference>
<keyword evidence="2" id="KW-0808">Transferase</keyword>
<dbReference type="Pfam" id="PF01715">
    <property type="entry name" value="IPPT"/>
    <property type="match status" value="1"/>
</dbReference>
<dbReference type="EMBL" id="AJVK01008705">
    <property type="status" value="NOT_ANNOTATED_CDS"/>
    <property type="molecule type" value="Genomic_DNA"/>
</dbReference>
<comment type="similarity">
    <text evidence="1">Belongs to the IPP transferase family.</text>
</comment>
<dbReference type="Proteomes" id="UP000092462">
    <property type="component" value="Unassembled WGS sequence"/>
</dbReference>
<proteinExistence type="inferred from homology"/>